<dbReference type="EMBL" id="AYSA01000381">
    <property type="protein sequence ID" value="ESZ92512.1"/>
    <property type="molecule type" value="Genomic_DNA"/>
</dbReference>
<reference evidence="2 3" key="1">
    <citation type="journal article" date="2014" name="Genome Announc.">
        <title>Draft genome sequence of Sclerotinia borealis, a psychrophilic plant pathogenic fungus.</title>
        <authorList>
            <person name="Mardanov A.V."/>
            <person name="Beletsky A.V."/>
            <person name="Kadnikov V.V."/>
            <person name="Ignatov A.N."/>
            <person name="Ravin N.V."/>
        </authorList>
    </citation>
    <scope>NUCLEOTIDE SEQUENCE [LARGE SCALE GENOMIC DNA]</scope>
    <source>
        <strain evidence="3">F-4157</strain>
    </source>
</reference>
<dbReference type="STRING" id="1432307.W9C6X1"/>
<dbReference type="OrthoDB" id="2561686at2759"/>
<keyword evidence="1" id="KW-1133">Transmembrane helix</keyword>
<feature type="transmembrane region" description="Helical" evidence="1">
    <location>
        <begin position="37"/>
        <end position="56"/>
    </location>
</feature>
<name>W9C6X1_SCLBF</name>
<keyword evidence="1" id="KW-0472">Membrane</keyword>
<accession>W9C6X1</accession>
<dbReference type="AlphaFoldDB" id="W9C6X1"/>
<proteinExistence type="predicted"/>
<feature type="transmembrane region" description="Helical" evidence="1">
    <location>
        <begin position="12"/>
        <end position="30"/>
    </location>
</feature>
<protein>
    <submittedName>
        <fullName evidence="2">Uncharacterized protein</fullName>
    </submittedName>
</protein>
<dbReference type="HOGENOM" id="CLU_152668_0_0_1"/>
<keyword evidence="1" id="KW-0812">Transmembrane</keyword>
<evidence type="ECO:0000256" key="1">
    <source>
        <dbReference type="SAM" id="Phobius"/>
    </source>
</evidence>
<gene>
    <name evidence="2" type="ORF">SBOR_7104</name>
</gene>
<comment type="caution">
    <text evidence="2">The sequence shown here is derived from an EMBL/GenBank/DDBJ whole genome shotgun (WGS) entry which is preliminary data.</text>
</comment>
<evidence type="ECO:0000313" key="2">
    <source>
        <dbReference type="EMBL" id="ESZ92512.1"/>
    </source>
</evidence>
<evidence type="ECO:0000313" key="3">
    <source>
        <dbReference type="Proteomes" id="UP000019487"/>
    </source>
</evidence>
<feature type="transmembrane region" description="Helical" evidence="1">
    <location>
        <begin position="62"/>
        <end position="83"/>
    </location>
</feature>
<sequence>MPSIVESISNLFASIINTITAAFSSIIAVLQSILNTILGLINAFFSAIGAAVAGIVQTFEGLFNFLLSNIIVIGALVATFFAYQIYQQRQKGQPITAAPSSAKKTS</sequence>
<keyword evidence="3" id="KW-1185">Reference proteome</keyword>
<organism evidence="2 3">
    <name type="scientific">Sclerotinia borealis (strain F-4128)</name>
    <dbReference type="NCBI Taxonomy" id="1432307"/>
    <lineage>
        <taxon>Eukaryota</taxon>
        <taxon>Fungi</taxon>
        <taxon>Dikarya</taxon>
        <taxon>Ascomycota</taxon>
        <taxon>Pezizomycotina</taxon>
        <taxon>Leotiomycetes</taxon>
        <taxon>Helotiales</taxon>
        <taxon>Sclerotiniaceae</taxon>
        <taxon>Sclerotinia</taxon>
    </lineage>
</organism>
<dbReference type="Proteomes" id="UP000019487">
    <property type="component" value="Unassembled WGS sequence"/>
</dbReference>